<evidence type="ECO:0000256" key="2">
    <source>
        <dbReference type="ARBA" id="ARBA00023136"/>
    </source>
</evidence>
<evidence type="ECO:0000313" key="8">
    <source>
        <dbReference type="Proteomes" id="UP001403385"/>
    </source>
</evidence>
<dbReference type="AlphaFoldDB" id="A0AAW9S3S2"/>
<dbReference type="InterPro" id="IPR011659">
    <property type="entry name" value="WD40"/>
</dbReference>
<feature type="repeat" description="TPR" evidence="4">
    <location>
        <begin position="63"/>
        <end position="96"/>
    </location>
</feature>
<dbReference type="PANTHER" id="PTHR30329:SF21">
    <property type="entry name" value="LIPOPROTEIN YIAD-RELATED"/>
    <property type="match status" value="1"/>
</dbReference>
<comment type="subcellular location">
    <subcellularLocation>
        <location evidence="1">Cell outer membrane</location>
    </subcellularLocation>
</comment>
<dbReference type="InterPro" id="IPR019734">
    <property type="entry name" value="TPR_rpt"/>
</dbReference>
<dbReference type="Gene3D" id="2.60.40.1120">
    <property type="entry name" value="Carboxypeptidase-like, regulatory domain"/>
    <property type="match status" value="1"/>
</dbReference>
<dbReference type="InterPro" id="IPR036737">
    <property type="entry name" value="OmpA-like_sf"/>
</dbReference>
<evidence type="ECO:0000256" key="3">
    <source>
        <dbReference type="ARBA" id="ARBA00023237"/>
    </source>
</evidence>
<evidence type="ECO:0000256" key="4">
    <source>
        <dbReference type="PROSITE-ProRule" id="PRU00339"/>
    </source>
</evidence>
<keyword evidence="3" id="KW-0998">Cell outer membrane</keyword>
<comment type="caution">
    <text evidence="7">The sequence shown here is derived from an EMBL/GenBank/DDBJ whole genome shotgun (WGS) entry which is preliminary data.</text>
</comment>
<dbReference type="Proteomes" id="UP001403385">
    <property type="component" value="Unassembled WGS sequence"/>
</dbReference>
<dbReference type="InterPro" id="IPR011990">
    <property type="entry name" value="TPR-like_helical_dom_sf"/>
</dbReference>
<dbReference type="PROSITE" id="PS50005">
    <property type="entry name" value="TPR"/>
    <property type="match status" value="1"/>
</dbReference>
<dbReference type="Pfam" id="PF00691">
    <property type="entry name" value="OmpA"/>
    <property type="match status" value="1"/>
</dbReference>
<sequence length="638" mass="72031">MKTPFFTLLLISFTWLTAEAQFHTRSKKAVKLFEAAVEAKKTRNFDKAKELLQKAIKTDDTFSDAYFALGNIHELYREGNQAREYYQQTVKLSPAESRFLHAWYFLAQDAMASGRYQEAKELAGKYLNSNSPRKRKRLVNELNLLMKNVEYALEAVNHPIPFDPVSLNSKVNRLSEQSFPVITADKQTLIFTGLSELGDENVYECKFENGDWTEPIPLKDINSAINEGTCSISADGKTMIITSCDGNRSRKNYGQCDLYICKKVGDTWSKMVNLGPAVNSRNWDSQPSLSADGRKLFFTSDRPGGVGGRDIWMSTLQENGQWSQAINLGPEINTPHDEISPFIHVNGLSLFFASNGHLGMGGFDLYKAEFVNSEWEMPENLGYPLNDHTHQLSLFITSDGQTAYFSRQYRDESDNVRSKLLSFEVPAQIKPQKVSRYVKGKVYDASTKQSLAAKIDLIDIETEEILSTVESDAENGEYLIVLNEGAEYALYVNRPGYLFKSLRFDLQADKTHESKELDVPLDPLKKGSKVRLNNIFFESDSYTLLGKSKTELEKLVKFMKENPSVKIQVGAHTDSDGSEKYNQDLSLNRAKAVVEYLSQKGIASEQISSIGYGESEPLVPNDSDENKAQNRRIEFEIL</sequence>
<dbReference type="PROSITE" id="PS51123">
    <property type="entry name" value="OMPA_2"/>
    <property type="match status" value="1"/>
</dbReference>
<dbReference type="InterPro" id="IPR011042">
    <property type="entry name" value="6-blade_b-propeller_TolB-like"/>
</dbReference>
<dbReference type="EMBL" id="JBDKWZ010000006">
    <property type="protein sequence ID" value="MEN7548528.1"/>
    <property type="molecule type" value="Genomic_DNA"/>
</dbReference>
<name>A0AAW9S3S2_9BACT</name>
<dbReference type="PANTHER" id="PTHR30329">
    <property type="entry name" value="STATOR ELEMENT OF FLAGELLAR MOTOR COMPLEX"/>
    <property type="match status" value="1"/>
</dbReference>
<dbReference type="Gene3D" id="3.30.1330.60">
    <property type="entry name" value="OmpA-like domain"/>
    <property type="match status" value="1"/>
</dbReference>
<dbReference type="SUPFAM" id="SSF103088">
    <property type="entry name" value="OmpA-like"/>
    <property type="match status" value="1"/>
</dbReference>
<evidence type="ECO:0000256" key="5">
    <source>
        <dbReference type="PROSITE-ProRule" id="PRU00473"/>
    </source>
</evidence>
<feature type="domain" description="OmpA-like" evidence="6">
    <location>
        <begin position="524"/>
        <end position="638"/>
    </location>
</feature>
<evidence type="ECO:0000313" key="7">
    <source>
        <dbReference type="EMBL" id="MEN7548528.1"/>
    </source>
</evidence>
<dbReference type="GO" id="GO:0009279">
    <property type="term" value="C:cell outer membrane"/>
    <property type="evidence" value="ECO:0007669"/>
    <property type="project" value="UniProtKB-SubCell"/>
</dbReference>
<evidence type="ECO:0000256" key="1">
    <source>
        <dbReference type="ARBA" id="ARBA00004442"/>
    </source>
</evidence>
<dbReference type="SMART" id="SM00028">
    <property type="entry name" value="TPR"/>
    <property type="match status" value="2"/>
</dbReference>
<gene>
    <name evidence="7" type="ORF">AAG747_11445</name>
</gene>
<reference evidence="7 8" key="1">
    <citation type="submission" date="2024-04" db="EMBL/GenBank/DDBJ databases">
        <title>Novel genus in family Flammeovirgaceae.</title>
        <authorList>
            <person name="Nguyen T.H."/>
            <person name="Vuong T.Q."/>
            <person name="Le H."/>
            <person name="Kim S.-G."/>
        </authorList>
    </citation>
    <scope>NUCLEOTIDE SEQUENCE [LARGE SCALE GENOMIC DNA]</scope>
    <source>
        <strain evidence="7 8">JCM 23209</strain>
    </source>
</reference>
<accession>A0AAW9S3S2</accession>
<protein>
    <submittedName>
        <fullName evidence="7">OmpA family protein</fullName>
    </submittedName>
</protein>
<dbReference type="InterPro" id="IPR006664">
    <property type="entry name" value="OMP_bac"/>
</dbReference>
<dbReference type="PRINTS" id="PR01021">
    <property type="entry name" value="OMPADOMAIN"/>
</dbReference>
<dbReference type="InterPro" id="IPR006665">
    <property type="entry name" value="OmpA-like"/>
</dbReference>
<dbReference type="SUPFAM" id="SSF48452">
    <property type="entry name" value="TPR-like"/>
    <property type="match status" value="1"/>
</dbReference>
<dbReference type="Pfam" id="PF07676">
    <property type="entry name" value="PD40"/>
    <property type="match status" value="3"/>
</dbReference>
<keyword evidence="2 5" id="KW-0472">Membrane</keyword>
<dbReference type="CDD" id="cd07185">
    <property type="entry name" value="OmpA_C-like"/>
    <property type="match status" value="1"/>
</dbReference>
<evidence type="ECO:0000259" key="6">
    <source>
        <dbReference type="PROSITE" id="PS51123"/>
    </source>
</evidence>
<dbReference type="Gene3D" id="2.120.10.30">
    <property type="entry name" value="TolB, C-terminal domain"/>
    <property type="match status" value="1"/>
</dbReference>
<dbReference type="InterPro" id="IPR050330">
    <property type="entry name" value="Bact_OuterMem_StrucFunc"/>
</dbReference>
<organism evidence="7 8">
    <name type="scientific">Rapidithrix thailandica</name>
    <dbReference type="NCBI Taxonomy" id="413964"/>
    <lineage>
        <taxon>Bacteria</taxon>
        <taxon>Pseudomonadati</taxon>
        <taxon>Bacteroidota</taxon>
        <taxon>Cytophagia</taxon>
        <taxon>Cytophagales</taxon>
        <taxon>Flammeovirgaceae</taxon>
        <taxon>Rapidithrix</taxon>
    </lineage>
</organism>
<proteinExistence type="predicted"/>
<dbReference type="RefSeq" id="WP_346821308.1">
    <property type="nucleotide sequence ID" value="NZ_JBDKWZ010000006.1"/>
</dbReference>
<dbReference type="Gene3D" id="1.25.40.10">
    <property type="entry name" value="Tetratricopeptide repeat domain"/>
    <property type="match status" value="1"/>
</dbReference>
<keyword evidence="4" id="KW-0802">TPR repeat</keyword>
<keyword evidence="8" id="KW-1185">Reference proteome</keyword>
<dbReference type="SUPFAM" id="SSF82171">
    <property type="entry name" value="DPP6 N-terminal domain-like"/>
    <property type="match status" value="1"/>
</dbReference>